<evidence type="ECO:0000313" key="18">
    <source>
        <dbReference type="EMBL" id="STO16994.1"/>
    </source>
</evidence>
<comment type="caution">
    <text evidence="12">Lacks conserved residue(s) required for the propagation of feature annotation.</text>
</comment>
<dbReference type="GO" id="GO:0009089">
    <property type="term" value="P:lysine biosynthetic process via diaminopimelate"/>
    <property type="evidence" value="ECO:0007669"/>
    <property type="project" value="UniProtKB-UniRule"/>
</dbReference>
<comment type="caution">
    <text evidence="17">The sequence shown here is derived from an EMBL/GenBank/DDBJ whole genome shotgun (WGS) entry which is preliminary data.</text>
</comment>
<evidence type="ECO:0000256" key="3">
    <source>
        <dbReference type="ARBA" id="ARBA00007592"/>
    </source>
</evidence>
<dbReference type="InterPro" id="IPR013785">
    <property type="entry name" value="Aldolase_TIM"/>
</dbReference>
<comment type="subunit">
    <text evidence="12">Homotetramer; dimer of dimers.</text>
</comment>
<dbReference type="CDD" id="cd00950">
    <property type="entry name" value="DHDPS"/>
    <property type="match status" value="1"/>
</dbReference>
<dbReference type="Pfam" id="PF00701">
    <property type="entry name" value="DHDPS"/>
    <property type="match status" value="1"/>
</dbReference>
<evidence type="ECO:0000313" key="19">
    <source>
        <dbReference type="Proteomes" id="UP000255284"/>
    </source>
</evidence>
<comment type="similarity">
    <text evidence="3 12 13">Belongs to the DapA family.</text>
</comment>
<dbReference type="OrthoDB" id="9782828at2"/>
<reference evidence="18 19" key="1">
    <citation type="submission" date="2018-06" db="EMBL/GenBank/DDBJ databases">
        <authorList>
            <consortium name="Pathogen Informatics"/>
            <person name="Doyle S."/>
        </authorList>
    </citation>
    <scope>NUCLEOTIDE SEQUENCE [LARGE SCALE GENOMIC DNA]</scope>
    <source>
        <strain evidence="18 19">NCTC11819</strain>
    </source>
</reference>
<reference evidence="16 21" key="2">
    <citation type="submission" date="2019-08" db="EMBL/GenBank/DDBJ databases">
        <title>Comparison of rpoB and gyrB Sequences from Mobiluncus Species and Development of a Multiplex PCR Method for Clinical Detection of Mobiluncus curtisii and Mobiluncus mulieris.</title>
        <authorList>
            <person name="Yang L."/>
            <person name="Shen Y."/>
            <person name="Xu G."/>
            <person name="Shu L.-B."/>
            <person name="Hu J."/>
            <person name="Zhang R."/>
            <person name="Wang Y."/>
            <person name="Zhou H.-W."/>
            <person name="Zhang X."/>
        </authorList>
    </citation>
    <scope>NUCLEOTIDE SEQUENCE [LARGE SCALE GENOMIC DNA]</scope>
    <source>
        <strain evidence="16 21">M26</strain>
    </source>
</reference>
<dbReference type="GO" id="GO:0019877">
    <property type="term" value="P:diaminopimelate biosynthetic process"/>
    <property type="evidence" value="ECO:0007669"/>
    <property type="project" value="UniProtKB-UniRule"/>
</dbReference>
<keyword evidence="9 12" id="KW-0456">Lyase</keyword>
<dbReference type="Proteomes" id="UP000255284">
    <property type="component" value="Unassembled WGS sequence"/>
</dbReference>
<feature type="site" description="Part of a proton relay during catalysis" evidence="12">
    <location>
        <position position="110"/>
    </location>
</feature>
<evidence type="ECO:0000256" key="14">
    <source>
        <dbReference type="PIRSR" id="PIRSR001365-1"/>
    </source>
</evidence>
<evidence type="ECO:0000313" key="21">
    <source>
        <dbReference type="Proteomes" id="UP001209486"/>
    </source>
</evidence>
<dbReference type="EMBL" id="VSZY01000012">
    <property type="protein sequence ID" value="MCU9969285.1"/>
    <property type="molecule type" value="Genomic_DNA"/>
</dbReference>
<accession>A0A2J9KS52</accession>
<proteinExistence type="inferred from homology"/>
<dbReference type="InterPro" id="IPR020624">
    <property type="entry name" value="Schiff_base-form_aldolases_CS"/>
</dbReference>
<feature type="binding site" evidence="12 15">
    <location>
        <position position="48"/>
    </location>
    <ligand>
        <name>pyruvate</name>
        <dbReference type="ChEBI" id="CHEBI:15361"/>
    </ligand>
</feature>
<dbReference type="AlphaFoldDB" id="A0A2J9KS52"/>
<dbReference type="PANTHER" id="PTHR12128:SF66">
    <property type="entry name" value="4-HYDROXY-2-OXOGLUTARATE ALDOLASE, MITOCHONDRIAL"/>
    <property type="match status" value="1"/>
</dbReference>
<dbReference type="RefSeq" id="WP_004011911.1">
    <property type="nucleotide sequence ID" value="NZ_CAMPNB010000004.1"/>
</dbReference>
<protein>
    <recommendedName>
        <fullName evidence="4 12">4-hydroxy-tetrahydrodipicolinate synthase</fullName>
        <shortName evidence="12">HTPA synthase</shortName>
        <ecNumber evidence="4 12">4.3.3.7</ecNumber>
    </recommendedName>
</protein>
<dbReference type="Gene3D" id="3.20.20.70">
    <property type="entry name" value="Aldolase class I"/>
    <property type="match status" value="1"/>
</dbReference>
<gene>
    <name evidence="12 17" type="primary">dapA</name>
    <name evidence="18" type="synonym">dapA_1</name>
    <name evidence="16" type="ORF">FYZ43_07750</name>
    <name evidence="17" type="ORF">HHJ74_03935</name>
    <name evidence="18" type="ORF">NCTC11819_01577</name>
</gene>
<evidence type="ECO:0000256" key="13">
    <source>
        <dbReference type="PIRNR" id="PIRNR001365"/>
    </source>
</evidence>
<dbReference type="EC" id="4.3.3.7" evidence="4 12"/>
<evidence type="ECO:0000313" key="16">
    <source>
        <dbReference type="EMBL" id="MCU9969285.1"/>
    </source>
</evidence>
<evidence type="ECO:0000313" key="17">
    <source>
        <dbReference type="EMBL" id="NMW92853.1"/>
    </source>
</evidence>
<dbReference type="PANTHER" id="PTHR12128">
    <property type="entry name" value="DIHYDRODIPICOLINATE SYNTHASE"/>
    <property type="match status" value="1"/>
</dbReference>
<evidence type="ECO:0000256" key="8">
    <source>
        <dbReference type="ARBA" id="ARBA00023154"/>
    </source>
</evidence>
<keyword evidence="5 12" id="KW-0963">Cytoplasm</keyword>
<sequence>MTCTFGRFSVAIVTPFHPDNTVDYDSVQRLAKHLVANGCDAILVSGTTGEAPATHREEKRDLLLAVREAVGSDIKIMAGVSSNDTAHTLAMARVAQDAKADSLLVCAPYYNRPSQEGIYQHFRAVHAESDLPIMVYDIPGRTGVAIEDATLDRLATLERVKGVKDATANVAGGIARMRRTGLEWYSGDDALNLFFLAGGATGVLSVVGHIEGRRITRLLDAVAAGNLELAREIDAQLAPANRVIMGGGQGATYIKQAVFALGLIDDPRPRLPLAAPGDSEIAAIRDLLRTQGLVSA</sequence>
<dbReference type="GO" id="GO:0008840">
    <property type="term" value="F:4-hydroxy-tetrahydrodipicolinate synthase activity"/>
    <property type="evidence" value="ECO:0007669"/>
    <property type="project" value="UniProtKB-UniRule"/>
</dbReference>
<feature type="active site" description="Schiff-base intermediate with substrate" evidence="12 14">
    <location>
        <position position="164"/>
    </location>
</feature>
<dbReference type="EMBL" id="UGGQ01000006">
    <property type="protein sequence ID" value="STO16994.1"/>
    <property type="molecule type" value="Genomic_DNA"/>
</dbReference>
<dbReference type="PIRSF" id="PIRSF001365">
    <property type="entry name" value="DHDPS"/>
    <property type="match status" value="1"/>
</dbReference>
<dbReference type="GeneID" id="61168373"/>
<evidence type="ECO:0000256" key="2">
    <source>
        <dbReference type="ARBA" id="ARBA00005120"/>
    </source>
</evidence>
<evidence type="ECO:0000256" key="7">
    <source>
        <dbReference type="ARBA" id="ARBA00022915"/>
    </source>
</evidence>
<dbReference type="NCBIfam" id="TIGR00674">
    <property type="entry name" value="dapA"/>
    <property type="match status" value="1"/>
</dbReference>
<feature type="site" description="Part of a proton relay during catalysis" evidence="12">
    <location>
        <position position="47"/>
    </location>
</feature>
<dbReference type="InterPro" id="IPR005263">
    <property type="entry name" value="DapA"/>
</dbReference>
<name>A0A2J9KS52_9ACTO</name>
<dbReference type="UniPathway" id="UPA00034">
    <property type="reaction ID" value="UER00017"/>
</dbReference>
<dbReference type="SMART" id="SM01130">
    <property type="entry name" value="DHDPS"/>
    <property type="match status" value="1"/>
</dbReference>
<feature type="active site" description="Proton donor/acceptor" evidence="12 14">
    <location>
        <position position="136"/>
    </location>
</feature>
<organism evidence="17 20">
    <name type="scientific">Mobiluncus mulieris</name>
    <dbReference type="NCBI Taxonomy" id="2052"/>
    <lineage>
        <taxon>Bacteria</taxon>
        <taxon>Bacillati</taxon>
        <taxon>Actinomycetota</taxon>
        <taxon>Actinomycetes</taxon>
        <taxon>Actinomycetales</taxon>
        <taxon>Actinomycetaceae</taxon>
        <taxon>Mobiluncus</taxon>
    </lineage>
</organism>
<evidence type="ECO:0000256" key="4">
    <source>
        <dbReference type="ARBA" id="ARBA00012086"/>
    </source>
</evidence>
<evidence type="ECO:0000256" key="5">
    <source>
        <dbReference type="ARBA" id="ARBA00022490"/>
    </source>
</evidence>
<evidence type="ECO:0000256" key="12">
    <source>
        <dbReference type="HAMAP-Rule" id="MF_00418"/>
    </source>
</evidence>
<comment type="subcellular location">
    <subcellularLocation>
        <location evidence="12">Cytoplasm</location>
    </subcellularLocation>
</comment>
<comment type="function">
    <text evidence="1 12">Catalyzes the condensation of (S)-aspartate-beta-semialdehyde [(S)-ASA] and pyruvate to 4-hydroxy-tetrahydrodipicolinate (HTPA).</text>
</comment>
<keyword evidence="10 12" id="KW-0704">Schiff base</keyword>
<dbReference type="Proteomes" id="UP001209486">
    <property type="component" value="Unassembled WGS sequence"/>
</dbReference>
<dbReference type="EMBL" id="JABCUV010000003">
    <property type="protein sequence ID" value="NMW92853.1"/>
    <property type="molecule type" value="Genomic_DNA"/>
</dbReference>
<dbReference type="Proteomes" id="UP000582487">
    <property type="component" value="Unassembled WGS sequence"/>
</dbReference>
<dbReference type="PRINTS" id="PR00146">
    <property type="entry name" value="DHPICSNTHASE"/>
</dbReference>
<comment type="caution">
    <text evidence="12">Was originally thought to be a dihydrodipicolinate synthase (DHDPS), catalyzing the condensation of (S)-aspartate-beta-semialdehyde [(S)-ASA] and pyruvate to dihydrodipicolinate (DHDP). However, it was shown in E.coli that the product of the enzymatic reaction is not dihydrodipicolinate but in fact (4S)-4-hydroxy-2,3,4,5-tetrahydro-(2S)-dipicolinic acid (HTPA), and that the consecutive dehydration reaction leading to DHDP is not spontaneous but catalyzed by DapB.</text>
</comment>
<keyword evidence="7 12" id="KW-0220">Diaminopimelate biosynthesis</keyword>
<evidence type="ECO:0000256" key="6">
    <source>
        <dbReference type="ARBA" id="ARBA00022605"/>
    </source>
</evidence>
<evidence type="ECO:0000313" key="20">
    <source>
        <dbReference type="Proteomes" id="UP000582487"/>
    </source>
</evidence>
<evidence type="ECO:0000256" key="15">
    <source>
        <dbReference type="PIRSR" id="PIRSR001365-2"/>
    </source>
</evidence>
<evidence type="ECO:0000256" key="11">
    <source>
        <dbReference type="ARBA" id="ARBA00047836"/>
    </source>
</evidence>
<evidence type="ECO:0000256" key="9">
    <source>
        <dbReference type="ARBA" id="ARBA00023239"/>
    </source>
</evidence>
<dbReference type="SUPFAM" id="SSF51569">
    <property type="entry name" value="Aldolase"/>
    <property type="match status" value="1"/>
</dbReference>
<evidence type="ECO:0000256" key="1">
    <source>
        <dbReference type="ARBA" id="ARBA00003294"/>
    </source>
</evidence>
<dbReference type="PROSITE" id="PS00666">
    <property type="entry name" value="DHDPS_2"/>
    <property type="match status" value="1"/>
</dbReference>
<keyword evidence="6 12" id="KW-0028">Amino-acid biosynthesis</keyword>
<dbReference type="InterPro" id="IPR020625">
    <property type="entry name" value="Schiff_base-form_aldolases_AS"/>
</dbReference>
<comment type="pathway">
    <text evidence="2 12">Amino-acid biosynthesis; L-lysine biosynthesis via DAP pathway; (S)-tetrahydrodipicolinate from L-aspartate: step 3/4.</text>
</comment>
<comment type="catalytic activity">
    <reaction evidence="11 12">
        <text>L-aspartate 4-semialdehyde + pyruvate = (2S,4S)-4-hydroxy-2,3,4,5-tetrahydrodipicolinate + H2O + H(+)</text>
        <dbReference type="Rhea" id="RHEA:34171"/>
        <dbReference type="ChEBI" id="CHEBI:15361"/>
        <dbReference type="ChEBI" id="CHEBI:15377"/>
        <dbReference type="ChEBI" id="CHEBI:15378"/>
        <dbReference type="ChEBI" id="CHEBI:67139"/>
        <dbReference type="ChEBI" id="CHEBI:537519"/>
        <dbReference type="EC" id="4.3.3.7"/>
    </reaction>
</comment>
<evidence type="ECO:0000256" key="10">
    <source>
        <dbReference type="ARBA" id="ARBA00023270"/>
    </source>
</evidence>
<dbReference type="HAMAP" id="MF_00418">
    <property type="entry name" value="DapA"/>
    <property type="match status" value="1"/>
</dbReference>
<dbReference type="PROSITE" id="PS00665">
    <property type="entry name" value="DHDPS_1"/>
    <property type="match status" value="1"/>
</dbReference>
<dbReference type="GO" id="GO:0005829">
    <property type="term" value="C:cytosol"/>
    <property type="evidence" value="ECO:0007669"/>
    <property type="project" value="TreeGrafter"/>
</dbReference>
<reference evidence="17 20" key="3">
    <citation type="submission" date="2020-04" db="EMBL/GenBank/DDBJ databases">
        <title>Antimicrobial susceptibility and clonality of vaginal-derived multi-drug resistant Mobiluncus isolates in China.</title>
        <authorList>
            <person name="Zhang X."/>
        </authorList>
    </citation>
    <scope>NUCLEOTIDE SEQUENCE [LARGE SCALE GENOMIC DNA]</scope>
    <source>
        <strain evidence="17 20">7</strain>
    </source>
</reference>
<dbReference type="InterPro" id="IPR002220">
    <property type="entry name" value="DapA-like"/>
</dbReference>
<keyword evidence="8 12" id="KW-0457">Lysine biosynthesis</keyword>